<keyword evidence="12" id="KW-0547">Nucleotide-binding</keyword>
<dbReference type="Pfam" id="PF18603">
    <property type="entry name" value="LAL_C2"/>
    <property type="match status" value="1"/>
</dbReference>
<dbReference type="InterPro" id="IPR011761">
    <property type="entry name" value="ATP-grasp"/>
</dbReference>
<keyword evidence="8 13" id="KW-0663">Pyridoxal phosphate</keyword>
<dbReference type="RefSeq" id="WP_091042151.1">
    <property type="nucleotide sequence ID" value="NZ_FNGF01000001.1"/>
</dbReference>
<comment type="catalytic activity">
    <reaction evidence="9 13">
        <text>L-valine + 2-oxoglutarate = 3-methyl-2-oxobutanoate + L-glutamate</text>
        <dbReference type="Rhea" id="RHEA:24813"/>
        <dbReference type="ChEBI" id="CHEBI:11851"/>
        <dbReference type="ChEBI" id="CHEBI:16810"/>
        <dbReference type="ChEBI" id="CHEBI:29985"/>
        <dbReference type="ChEBI" id="CHEBI:57762"/>
        <dbReference type="EC" id="2.6.1.42"/>
    </reaction>
</comment>
<evidence type="ECO:0000256" key="9">
    <source>
        <dbReference type="ARBA" id="ARBA00048212"/>
    </source>
</evidence>
<evidence type="ECO:0000256" key="7">
    <source>
        <dbReference type="ARBA" id="ARBA00022679"/>
    </source>
</evidence>
<proteinExistence type="inferred from homology"/>
<evidence type="ECO:0000256" key="6">
    <source>
        <dbReference type="ARBA" id="ARBA00022576"/>
    </source>
</evidence>
<keyword evidence="6 13" id="KW-0032">Aminotransferase</keyword>
<dbReference type="CDD" id="cd00449">
    <property type="entry name" value="PLPDE_IV"/>
    <property type="match status" value="1"/>
</dbReference>
<dbReference type="InterPro" id="IPR001544">
    <property type="entry name" value="Aminotrans_IV"/>
</dbReference>
<accession>A0A1G9CST1</accession>
<sequence>MSFADRDGLIWLDGRLVPWRSARLHVLSHGLHYGGAVFEGERAYGGTVFRLRAHTERLRASAAAMGMTLPFSDAEIDAATVEVLAANGIGDGYVRPVVWRGSGQISVSGAGNTVHAAIAPWEWPAVFDGDAKRRGIALTVASWRRPHPSAFPVTAKSSALYSAGTLARGEAEARGCDDALLLDWRGDVADATGANVFLRFGDELHTPEPGTMLAGITRAAVIELAAREGIAVVERRIAPDEIAFADEAFLTGTAYEVQPVRSIDGTAFAVGETTALLMDRYADLVRPKTPAPAVPRPAGPPTVALLGGKLNLVERARALGCRTVVFERPELLTPEVVAAADHVVVGDYADLDRTCAILGAFSGDPGGLRVLSYTEPGLLPVAEINARLGLEDNSTDTVKTTVDKSLMRRLLDGDPRFAVVHGTVRDWDDIDAFQARHGDAVIVKPIAGGGSIGVVRLRRRHAPADRPDLPPFPLLAERFLDGPEFSVEGIAVHGKHTVVGVTEKFLHPDGPVEMGHRFPAVLGDAERAAITDCVNDLLALVGVEHGLTHTEVILTAEGPRIIETHTRHGGDHITDLVQISTGHDLLDAAVRARTGLPVAADPPPPTRTAVIRYLDPAPGTVRRISGVETARYLPGVQEVRVDLALGSRVCPVTSSLDRVGYVVAAAEDPEAADRCARDALAAIVIETDGDG</sequence>
<dbReference type="InterPro" id="IPR043132">
    <property type="entry name" value="BCAT-like_C"/>
</dbReference>
<dbReference type="GO" id="GO:0005829">
    <property type="term" value="C:cytosol"/>
    <property type="evidence" value="ECO:0007669"/>
    <property type="project" value="TreeGrafter"/>
</dbReference>
<evidence type="ECO:0000256" key="8">
    <source>
        <dbReference type="ARBA" id="ARBA00022898"/>
    </source>
</evidence>
<dbReference type="InterPro" id="IPR043131">
    <property type="entry name" value="BCAT-like_N"/>
</dbReference>
<evidence type="ECO:0000313" key="15">
    <source>
        <dbReference type="EMBL" id="SDK54689.1"/>
    </source>
</evidence>
<evidence type="ECO:0000256" key="2">
    <source>
        <dbReference type="ARBA" id="ARBA00004824"/>
    </source>
</evidence>
<dbReference type="InterPro" id="IPR040570">
    <property type="entry name" value="LAL_C2"/>
</dbReference>
<comment type="pathway">
    <text evidence="3 13">Amino-acid biosynthesis; L-valine biosynthesis; L-valine from pyruvate: step 4/4.</text>
</comment>
<evidence type="ECO:0000259" key="14">
    <source>
        <dbReference type="PROSITE" id="PS50975"/>
    </source>
</evidence>
<evidence type="ECO:0000256" key="5">
    <source>
        <dbReference type="ARBA" id="ARBA00009320"/>
    </source>
</evidence>
<evidence type="ECO:0000256" key="11">
    <source>
        <dbReference type="ARBA" id="ARBA00049229"/>
    </source>
</evidence>
<feature type="domain" description="ATP-grasp" evidence="14">
    <location>
        <begin position="404"/>
        <end position="594"/>
    </location>
</feature>
<dbReference type="InterPro" id="IPR050571">
    <property type="entry name" value="Class-IV_PLP-Dep_Aminotrnsfr"/>
</dbReference>
<dbReference type="UniPathway" id="UPA00047">
    <property type="reaction ID" value="UER00058"/>
</dbReference>
<comment type="catalytic activity">
    <reaction evidence="11 13">
        <text>L-leucine + 2-oxoglutarate = 4-methyl-2-oxopentanoate + L-glutamate</text>
        <dbReference type="Rhea" id="RHEA:18321"/>
        <dbReference type="ChEBI" id="CHEBI:16810"/>
        <dbReference type="ChEBI" id="CHEBI:17865"/>
        <dbReference type="ChEBI" id="CHEBI:29985"/>
        <dbReference type="ChEBI" id="CHEBI:57427"/>
        <dbReference type="EC" id="2.6.1.42"/>
    </reaction>
</comment>
<dbReference type="GO" id="GO:0005524">
    <property type="term" value="F:ATP binding"/>
    <property type="evidence" value="ECO:0007669"/>
    <property type="project" value="UniProtKB-UniRule"/>
</dbReference>
<dbReference type="UniPathway" id="UPA00048">
    <property type="reaction ID" value="UER00073"/>
</dbReference>
<dbReference type="Pfam" id="PF18130">
    <property type="entry name" value="ATPgrasp_N"/>
    <property type="match status" value="1"/>
</dbReference>
<protein>
    <recommendedName>
        <fullName evidence="13">Branched-chain-amino-acid aminotransferase</fullName>
        <shortName evidence="13">BCAT</shortName>
        <ecNumber evidence="13">2.6.1.42</ecNumber>
    </recommendedName>
</protein>
<gene>
    <name evidence="13" type="primary">ilvE</name>
    <name evidence="15" type="ORF">SAMN05216298_0494</name>
</gene>
<dbReference type="FunFam" id="3.20.10.10:FF:000002">
    <property type="entry name" value="D-alanine aminotransferase"/>
    <property type="match status" value="1"/>
</dbReference>
<dbReference type="AlphaFoldDB" id="A0A1G9CST1"/>
<dbReference type="NCBIfam" id="NF005146">
    <property type="entry name" value="PRK06606.1"/>
    <property type="match status" value="1"/>
</dbReference>
<dbReference type="Proteomes" id="UP000198662">
    <property type="component" value="Unassembled WGS sequence"/>
</dbReference>
<evidence type="ECO:0000256" key="13">
    <source>
        <dbReference type="RuleBase" id="RU364094"/>
    </source>
</evidence>
<keyword evidence="13" id="KW-0100">Branched-chain amino acid biosynthesis</keyword>
<evidence type="ECO:0000256" key="1">
    <source>
        <dbReference type="ARBA" id="ARBA00001933"/>
    </source>
</evidence>
<keyword evidence="13" id="KW-0028">Amino-acid biosynthesis</keyword>
<dbReference type="SUPFAM" id="SSF56059">
    <property type="entry name" value="Glutathione synthetase ATP-binding domain-like"/>
    <property type="match status" value="1"/>
</dbReference>
<dbReference type="GO" id="GO:0009099">
    <property type="term" value="P:L-valine biosynthetic process"/>
    <property type="evidence" value="ECO:0007669"/>
    <property type="project" value="UniProtKB-UniPathway"/>
</dbReference>
<dbReference type="PROSITE" id="PS50975">
    <property type="entry name" value="ATP_GRASP"/>
    <property type="match status" value="1"/>
</dbReference>
<evidence type="ECO:0000313" key="16">
    <source>
        <dbReference type="Proteomes" id="UP000198662"/>
    </source>
</evidence>
<dbReference type="UniPathway" id="UPA00049">
    <property type="reaction ID" value="UER00062"/>
</dbReference>
<keyword evidence="7 13" id="KW-0808">Transferase</keyword>
<dbReference type="EC" id="2.6.1.42" evidence="13"/>
<evidence type="ECO:0000256" key="4">
    <source>
        <dbReference type="ARBA" id="ARBA00005072"/>
    </source>
</evidence>
<name>A0A1G9CST1_9ACTN</name>
<dbReference type="EMBL" id="FNGF01000001">
    <property type="protein sequence ID" value="SDK54689.1"/>
    <property type="molecule type" value="Genomic_DNA"/>
</dbReference>
<reference evidence="16" key="1">
    <citation type="submission" date="2016-10" db="EMBL/GenBank/DDBJ databases">
        <authorList>
            <person name="Varghese N."/>
            <person name="Submissions S."/>
        </authorList>
    </citation>
    <scope>NUCLEOTIDE SEQUENCE [LARGE SCALE GENOMIC DNA]</scope>
    <source>
        <strain evidence="16">CGMCC 4.3147</strain>
    </source>
</reference>
<dbReference type="Pfam" id="PF01063">
    <property type="entry name" value="Aminotran_4"/>
    <property type="match status" value="1"/>
</dbReference>
<dbReference type="SUPFAM" id="SSF56752">
    <property type="entry name" value="D-aminoacid aminotransferase-like PLP-dependent enzymes"/>
    <property type="match status" value="1"/>
</dbReference>
<dbReference type="InterPro" id="IPR041472">
    <property type="entry name" value="BL00235/CARNS1_N"/>
</dbReference>
<dbReference type="PANTHER" id="PTHR42743">
    <property type="entry name" value="AMINO-ACID AMINOTRANSFERASE"/>
    <property type="match status" value="1"/>
</dbReference>
<dbReference type="GO" id="GO:0052654">
    <property type="term" value="F:L-leucine-2-oxoglutarate transaminase activity"/>
    <property type="evidence" value="ECO:0007669"/>
    <property type="project" value="RHEA"/>
</dbReference>
<comment type="catalytic activity">
    <reaction evidence="10 13">
        <text>L-isoleucine + 2-oxoglutarate = (S)-3-methyl-2-oxopentanoate + L-glutamate</text>
        <dbReference type="Rhea" id="RHEA:24801"/>
        <dbReference type="ChEBI" id="CHEBI:16810"/>
        <dbReference type="ChEBI" id="CHEBI:29985"/>
        <dbReference type="ChEBI" id="CHEBI:35146"/>
        <dbReference type="ChEBI" id="CHEBI:58045"/>
        <dbReference type="EC" id="2.6.1.42"/>
    </reaction>
</comment>
<dbReference type="GO" id="GO:0009098">
    <property type="term" value="P:L-leucine biosynthetic process"/>
    <property type="evidence" value="ECO:0007669"/>
    <property type="project" value="UniProtKB-UniPathway"/>
</dbReference>
<comment type="cofactor">
    <cofactor evidence="1 13">
        <name>pyridoxal 5'-phosphate</name>
        <dbReference type="ChEBI" id="CHEBI:597326"/>
    </cofactor>
</comment>
<comment type="function">
    <text evidence="13">Acts on leucine, isoleucine and valine.</text>
</comment>
<evidence type="ECO:0000256" key="3">
    <source>
        <dbReference type="ARBA" id="ARBA00004931"/>
    </source>
</evidence>
<dbReference type="InterPro" id="IPR036038">
    <property type="entry name" value="Aminotransferase-like"/>
</dbReference>
<dbReference type="PANTHER" id="PTHR42743:SF11">
    <property type="entry name" value="AMINODEOXYCHORISMATE LYASE"/>
    <property type="match status" value="1"/>
</dbReference>
<comment type="similarity">
    <text evidence="5 13">Belongs to the class-IV pyridoxal-phosphate-dependent aminotransferase family.</text>
</comment>
<dbReference type="Pfam" id="PF13535">
    <property type="entry name" value="ATP-grasp_4"/>
    <property type="match status" value="1"/>
</dbReference>
<dbReference type="Gene3D" id="3.20.10.10">
    <property type="entry name" value="D-amino Acid Aminotransferase, subunit A, domain 2"/>
    <property type="match status" value="1"/>
</dbReference>
<evidence type="ECO:0000256" key="12">
    <source>
        <dbReference type="PROSITE-ProRule" id="PRU00409"/>
    </source>
</evidence>
<evidence type="ECO:0000256" key="10">
    <source>
        <dbReference type="ARBA" id="ARBA00048798"/>
    </source>
</evidence>
<keyword evidence="12" id="KW-0067">ATP-binding</keyword>
<dbReference type="OrthoDB" id="24041at2"/>
<organism evidence="15 16">
    <name type="scientific">Glycomyces sambucus</name>
    <dbReference type="NCBI Taxonomy" id="380244"/>
    <lineage>
        <taxon>Bacteria</taxon>
        <taxon>Bacillati</taxon>
        <taxon>Actinomycetota</taxon>
        <taxon>Actinomycetes</taxon>
        <taxon>Glycomycetales</taxon>
        <taxon>Glycomycetaceae</taxon>
        <taxon>Glycomyces</taxon>
    </lineage>
</organism>
<dbReference type="Gene3D" id="3.30.470.10">
    <property type="match status" value="1"/>
</dbReference>
<comment type="pathway">
    <text evidence="2 13">Amino-acid biosynthesis; L-isoleucine biosynthesis; L-isoleucine from 2-oxobutanoate: step 4/4.</text>
</comment>
<dbReference type="STRING" id="380244.SAMN05216298_0494"/>
<dbReference type="GO" id="GO:0046872">
    <property type="term" value="F:metal ion binding"/>
    <property type="evidence" value="ECO:0007669"/>
    <property type="project" value="InterPro"/>
</dbReference>
<dbReference type="InterPro" id="IPR005785">
    <property type="entry name" value="B_amino_transI"/>
</dbReference>
<dbReference type="Gene3D" id="3.30.470.20">
    <property type="entry name" value="ATP-grasp fold, B domain"/>
    <property type="match status" value="1"/>
</dbReference>
<dbReference type="GO" id="GO:0009097">
    <property type="term" value="P:isoleucine biosynthetic process"/>
    <property type="evidence" value="ECO:0007669"/>
    <property type="project" value="UniProtKB-UniPathway"/>
</dbReference>
<keyword evidence="16" id="KW-1185">Reference proteome</keyword>
<dbReference type="NCBIfam" id="TIGR01122">
    <property type="entry name" value="ilvE_I"/>
    <property type="match status" value="1"/>
</dbReference>
<dbReference type="GO" id="GO:0052655">
    <property type="term" value="F:L-valine-2-oxoglutarate transaminase activity"/>
    <property type="evidence" value="ECO:0007669"/>
    <property type="project" value="RHEA"/>
</dbReference>
<dbReference type="GO" id="GO:0052656">
    <property type="term" value="F:L-isoleucine-2-oxoglutarate transaminase activity"/>
    <property type="evidence" value="ECO:0007669"/>
    <property type="project" value="RHEA"/>
</dbReference>
<comment type="pathway">
    <text evidence="4 13">Amino-acid biosynthesis; L-leucine biosynthesis; L-leucine from 3-methyl-2-oxobutanoate: step 4/4.</text>
</comment>